<accession>A0A9D2J2U8</accession>
<dbReference type="EMBL" id="DXBY01000049">
    <property type="protein sequence ID" value="HIZ34596.1"/>
    <property type="molecule type" value="Genomic_DNA"/>
</dbReference>
<dbReference type="Gene3D" id="3.90.960.10">
    <property type="entry name" value="YbaK/aminoacyl-tRNA synthetase-associated domain"/>
    <property type="match status" value="1"/>
</dbReference>
<dbReference type="Pfam" id="PF04073">
    <property type="entry name" value="tRNA_edit"/>
    <property type="match status" value="1"/>
</dbReference>
<dbReference type="AlphaFoldDB" id="A0A9D2J2U8"/>
<organism evidence="2 3">
    <name type="scientific">Candidatus Ruania gallistercoris</name>
    <dbReference type="NCBI Taxonomy" id="2838746"/>
    <lineage>
        <taxon>Bacteria</taxon>
        <taxon>Bacillati</taxon>
        <taxon>Actinomycetota</taxon>
        <taxon>Actinomycetes</taxon>
        <taxon>Micrococcales</taxon>
        <taxon>Ruaniaceae</taxon>
        <taxon>Ruania</taxon>
    </lineage>
</organism>
<gene>
    <name evidence="2" type="ORF">H9815_02370</name>
</gene>
<dbReference type="SUPFAM" id="SSF55826">
    <property type="entry name" value="YbaK/ProRS associated domain"/>
    <property type="match status" value="1"/>
</dbReference>
<dbReference type="Proteomes" id="UP000824037">
    <property type="component" value="Unassembled WGS sequence"/>
</dbReference>
<feature type="domain" description="YbaK/aminoacyl-tRNA synthetase-associated" evidence="1">
    <location>
        <begin position="47"/>
        <end position="168"/>
    </location>
</feature>
<evidence type="ECO:0000313" key="2">
    <source>
        <dbReference type="EMBL" id="HIZ34596.1"/>
    </source>
</evidence>
<comment type="caution">
    <text evidence="2">The sequence shown here is derived from an EMBL/GenBank/DDBJ whole genome shotgun (WGS) entry which is preliminary data.</text>
</comment>
<dbReference type="InterPro" id="IPR036754">
    <property type="entry name" value="YbaK/aa-tRNA-synt-asso_dom_sf"/>
</dbReference>
<evidence type="ECO:0000259" key="1">
    <source>
        <dbReference type="Pfam" id="PF04073"/>
    </source>
</evidence>
<protein>
    <recommendedName>
        <fullName evidence="1">YbaK/aminoacyl-tRNA synthetase-associated domain-containing protein</fullName>
    </recommendedName>
</protein>
<reference evidence="2" key="1">
    <citation type="journal article" date="2021" name="PeerJ">
        <title>Extensive microbial diversity within the chicken gut microbiome revealed by metagenomics and culture.</title>
        <authorList>
            <person name="Gilroy R."/>
            <person name="Ravi A."/>
            <person name="Getino M."/>
            <person name="Pursley I."/>
            <person name="Horton D.L."/>
            <person name="Alikhan N.F."/>
            <person name="Baker D."/>
            <person name="Gharbi K."/>
            <person name="Hall N."/>
            <person name="Watson M."/>
            <person name="Adriaenssens E.M."/>
            <person name="Foster-Nyarko E."/>
            <person name="Jarju S."/>
            <person name="Secka A."/>
            <person name="Antonio M."/>
            <person name="Oren A."/>
            <person name="Chaudhuri R.R."/>
            <person name="La Ragione R."/>
            <person name="Hildebrand F."/>
            <person name="Pallen M.J."/>
        </authorList>
    </citation>
    <scope>NUCLEOTIDE SEQUENCE</scope>
    <source>
        <strain evidence="2">ChiGjej4B4-7305</strain>
    </source>
</reference>
<name>A0A9D2J2U8_9MICO</name>
<reference evidence="2" key="2">
    <citation type="submission" date="2021-04" db="EMBL/GenBank/DDBJ databases">
        <authorList>
            <person name="Gilroy R."/>
        </authorList>
    </citation>
    <scope>NUCLEOTIDE SEQUENCE</scope>
    <source>
        <strain evidence="2">ChiGjej4B4-7305</strain>
    </source>
</reference>
<proteinExistence type="predicted"/>
<evidence type="ECO:0000313" key="3">
    <source>
        <dbReference type="Proteomes" id="UP000824037"/>
    </source>
</evidence>
<sequence length="183" mass="19697">MQYGTLTWEPVLDHLDLVADPVQEALTAWARHAPDAVEQVLVTEIDPDRAETAAMTETYQLPLADSANCVLVAGRRDGNERLAAAVVRATTRADVNARIKRLLDVRKASFLPMERAVAETAMAYGGITPIGLPEQYRLLLDSRIVTGTAIIGSGIRGSKILLPGEVLATLPDAEVIEDLAMPA</sequence>
<dbReference type="InterPro" id="IPR007214">
    <property type="entry name" value="YbaK/aa-tRNA-synth-assoc-dom"/>
</dbReference>
<dbReference type="GO" id="GO:0002161">
    <property type="term" value="F:aminoacyl-tRNA deacylase activity"/>
    <property type="evidence" value="ECO:0007669"/>
    <property type="project" value="InterPro"/>
</dbReference>